<keyword evidence="2" id="KW-1185">Reference proteome</keyword>
<evidence type="ECO:0000313" key="1">
    <source>
        <dbReference type="EMBL" id="MDU0369107.1"/>
    </source>
</evidence>
<comment type="caution">
    <text evidence="1">The sequence shown here is derived from an EMBL/GenBank/DDBJ whole genome shotgun (WGS) entry which is preliminary data.</text>
</comment>
<protein>
    <submittedName>
        <fullName evidence="1">Uncharacterized protein</fullName>
    </submittedName>
</protein>
<organism evidence="1 2">
    <name type="scientific">Hymenobacter endophyticus</name>
    <dbReference type="NCBI Taxonomy" id="3076335"/>
    <lineage>
        <taxon>Bacteria</taxon>
        <taxon>Pseudomonadati</taxon>
        <taxon>Bacteroidota</taxon>
        <taxon>Cytophagia</taxon>
        <taxon>Cytophagales</taxon>
        <taxon>Hymenobacteraceae</taxon>
        <taxon>Hymenobacter</taxon>
    </lineage>
</organism>
<reference evidence="1 2" key="1">
    <citation type="submission" date="2023-10" db="EMBL/GenBank/DDBJ databases">
        <title>Hymenobacter endophyticus sp. nov., an isolate from the leaf tissues of wheat.</title>
        <authorList>
            <person name="Dai Y."/>
        </authorList>
    </citation>
    <scope>NUCLEOTIDE SEQUENCE [LARGE SCALE GENOMIC DNA]</scope>
    <source>
        <strain evidence="1 2">ZK17L-C2</strain>
    </source>
</reference>
<name>A0ABU3TCL6_9BACT</name>
<proteinExistence type="predicted"/>
<evidence type="ECO:0000313" key="2">
    <source>
        <dbReference type="Proteomes" id="UP001250698"/>
    </source>
</evidence>
<dbReference type="EMBL" id="JAWDJT010000001">
    <property type="protein sequence ID" value="MDU0369107.1"/>
    <property type="molecule type" value="Genomic_DNA"/>
</dbReference>
<gene>
    <name evidence="1" type="ORF">ROI90_01770</name>
</gene>
<sequence length="168" mass="19767">MTDTDNSEWYYYHTDSIPESEDEIYYCEEGRTTVFLPYDGITTTYSNIYLDTIGEILEQLYQLNKFDLSLIIKPDPTDLNTFWSFHHWNACDINEVYSINAYWYNNLSVIVEYNLFMNKDNFETLAPFFTIGTIPGCSNSYDELLTNVRAVQLQHNRNMKIEGLFGSF</sequence>
<dbReference type="Proteomes" id="UP001250698">
    <property type="component" value="Unassembled WGS sequence"/>
</dbReference>
<dbReference type="RefSeq" id="WP_315996621.1">
    <property type="nucleotide sequence ID" value="NZ_JAWDJT010000001.1"/>
</dbReference>
<accession>A0ABU3TCL6</accession>